<evidence type="ECO:0000313" key="6">
    <source>
        <dbReference type="EMBL" id="VVE57962.1"/>
    </source>
</evidence>
<dbReference type="Proteomes" id="UP000414233">
    <property type="component" value="Unassembled WGS sequence"/>
</dbReference>
<feature type="transmembrane region" description="Helical" evidence="5">
    <location>
        <begin position="6"/>
        <end position="25"/>
    </location>
</feature>
<dbReference type="AlphaFoldDB" id="A0A5E4ZBH6"/>
<evidence type="ECO:0000256" key="1">
    <source>
        <dbReference type="ARBA" id="ARBA00022475"/>
    </source>
</evidence>
<evidence type="ECO:0000313" key="7">
    <source>
        <dbReference type="Proteomes" id="UP000414233"/>
    </source>
</evidence>
<organism evidence="6 7">
    <name type="scientific">Pandoraea terrae</name>
    <dbReference type="NCBI Taxonomy" id="1537710"/>
    <lineage>
        <taxon>Bacteria</taxon>
        <taxon>Pseudomonadati</taxon>
        <taxon>Pseudomonadota</taxon>
        <taxon>Betaproteobacteria</taxon>
        <taxon>Burkholderiales</taxon>
        <taxon>Burkholderiaceae</taxon>
        <taxon>Pandoraea</taxon>
    </lineage>
</organism>
<protein>
    <submittedName>
        <fullName evidence="6">Membrane protein</fullName>
    </submittedName>
</protein>
<keyword evidence="7" id="KW-1185">Reference proteome</keyword>
<dbReference type="Pfam" id="PF07869">
    <property type="entry name" value="DUF1656"/>
    <property type="match status" value="1"/>
</dbReference>
<evidence type="ECO:0000256" key="4">
    <source>
        <dbReference type="ARBA" id="ARBA00023136"/>
    </source>
</evidence>
<feature type="transmembrane region" description="Helical" evidence="5">
    <location>
        <begin position="46"/>
        <end position="67"/>
    </location>
</feature>
<sequence length="68" mass="7584">MIGEFDIAGVFFSPLLLCLLSGLMARTAVSRVLERTGLYRLVWNRPLFDMALLTLLAGAAFLLLWVLN</sequence>
<evidence type="ECO:0000256" key="5">
    <source>
        <dbReference type="SAM" id="Phobius"/>
    </source>
</evidence>
<dbReference type="InterPro" id="IPR012451">
    <property type="entry name" value="DUF1656"/>
</dbReference>
<keyword evidence="3 5" id="KW-1133">Transmembrane helix</keyword>
<accession>A0A5E4ZBH6</accession>
<gene>
    <name evidence="6" type="ORF">PTE30175_05157</name>
</gene>
<dbReference type="RefSeq" id="WP_150699894.1">
    <property type="nucleotide sequence ID" value="NZ_CABPRZ010000035.1"/>
</dbReference>
<reference evidence="6 7" key="1">
    <citation type="submission" date="2019-08" db="EMBL/GenBank/DDBJ databases">
        <authorList>
            <person name="Peeters C."/>
        </authorList>
    </citation>
    <scope>NUCLEOTIDE SEQUENCE [LARGE SCALE GENOMIC DNA]</scope>
    <source>
        <strain evidence="6 7">LMG 30175</strain>
    </source>
</reference>
<name>A0A5E4ZBH6_9BURK</name>
<evidence type="ECO:0000256" key="3">
    <source>
        <dbReference type="ARBA" id="ARBA00022989"/>
    </source>
</evidence>
<proteinExistence type="predicted"/>
<keyword evidence="4 5" id="KW-0472">Membrane</keyword>
<dbReference type="EMBL" id="CABPRZ010000035">
    <property type="protein sequence ID" value="VVE57962.1"/>
    <property type="molecule type" value="Genomic_DNA"/>
</dbReference>
<keyword evidence="1" id="KW-1003">Cell membrane</keyword>
<keyword evidence="2 5" id="KW-0812">Transmembrane</keyword>
<evidence type="ECO:0000256" key="2">
    <source>
        <dbReference type="ARBA" id="ARBA00022692"/>
    </source>
</evidence>